<dbReference type="STRING" id="266779.Meso_2786"/>
<name>Q11EL3_CHESB</name>
<proteinExistence type="predicted"/>
<accession>Q11EL3</accession>
<protein>
    <submittedName>
        <fullName evidence="1">Uncharacterized protein</fullName>
    </submittedName>
</protein>
<dbReference type="AlphaFoldDB" id="Q11EL3"/>
<dbReference type="HOGENOM" id="CLU_186562_0_0_5"/>
<gene>
    <name evidence="1" type="ordered locus">Meso_2786</name>
</gene>
<reference evidence="1" key="1">
    <citation type="submission" date="2006-06" db="EMBL/GenBank/DDBJ databases">
        <title>Complete sequence of chromosome of Chelativorans sp. BNC1.</title>
        <authorList>
            <consortium name="US DOE Joint Genome Institute"/>
            <person name="Copeland A."/>
            <person name="Lucas S."/>
            <person name="Lapidus A."/>
            <person name="Barry K."/>
            <person name="Detter J.C."/>
            <person name="Glavina del Rio T."/>
            <person name="Hammon N."/>
            <person name="Israni S."/>
            <person name="Dalin E."/>
            <person name="Tice H."/>
            <person name="Pitluck S."/>
            <person name="Chertkov O."/>
            <person name="Brettin T."/>
            <person name="Bruce D."/>
            <person name="Han C."/>
            <person name="Tapia R."/>
            <person name="Gilna P."/>
            <person name="Schmutz J."/>
            <person name="Larimer F."/>
            <person name="Land M."/>
            <person name="Hauser L."/>
            <person name="Kyrpides N."/>
            <person name="Mikhailova N."/>
            <person name="Richardson P."/>
        </authorList>
    </citation>
    <scope>NUCLEOTIDE SEQUENCE</scope>
    <source>
        <strain evidence="1">BNC1</strain>
    </source>
</reference>
<dbReference type="eggNOG" id="ENOG50313DW">
    <property type="taxonomic scope" value="Bacteria"/>
</dbReference>
<dbReference type="KEGG" id="mes:Meso_2786"/>
<dbReference type="EMBL" id="CP000390">
    <property type="protein sequence ID" value="ABG64162.1"/>
    <property type="molecule type" value="Genomic_DNA"/>
</dbReference>
<dbReference type="OrthoDB" id="8082805at2"/>
<sequence length="99" mass="10857">MSQLPNEEIEGRLVAQREALAFVIAHIARMEQKNEGRARGLLEAMEEHTLFQDHQEDPGAVPSGGAFAIEAAAKNEFRRILSDAQGQLAEFSDWPPSGA</sequence>
<evidence type="ECO:0000313" key="1">
    <source>
        <dbReference type="EMBL" id="ABG64162.1"/>
    </source>
</evidence>
<organism evidence="1">
    <name type="scientific">Chelativorans sp. (strain BNC1)</name>
    <dbReference type="NCBI Taxonomy" id="266779"/>
    <lineage>
        <taxon>Bacteria</taxon>
        <taxon>Pseudomonadati</taxon>
        <taxon>Pseudomonadota</taxon>
        <taxon>Alphaproteobacteria</taxon>
        <taxon>Hyphomicrobiales</taxon>
        <taxon>Phyllobacteriaceae</taxon>
        <taxon>Chelativorans</taxon>
    </lineage>
</organism>